<evidence type="ECO:0000256" key="1">
    <source>
        <dbReference type="SAM" id="Coils"/>
    </source>
</evidence>
<dbReference type="EMBL" id="WAGX01000005">
    <property type="protein sequence ID" value="KAB1438414.1"/>
    <property type="molecule type" value="Genomic_DNA"/>
</dbReference>
<dbReference type="OrthoDB" id="1655781at2"/>
<keyword evidence="2" id="KW-0472">Membrane</keyword>
<accession>A0A7V7QKQ1</accession>
<feature type="coiled-coil region" evidence="1">
    <location>
        <begin position="135"/>
        <end position="162"/>
    </location>
</feature>
<evidence type="ECO:0000256" key="2">
    <source>
        <dbReference type="SAM" id="Phobius"/>
    </source>
</evidence>
<reference evidence="3 4" key="1">
    <citation type="submission" date="2019-09" db="EMBL/GenBank/DDBJ databases">
        <authorList>
            <person name="Valk L.C."/>
        </authorList>
    </citation>
    <scope>NUCLEOTIDE SEQUENCE [LARGE SCALE GENOMIC DNA]</scope>
    <source>
        <strain evidence="3">GalUA</strain>
    </source>
</reference>
<dbReference type="AlphaFoldDB" id="A0A7V7QKQ1"/>
<feature type="transmembrane region" description="Helical" evidence="2">
    <location>
        <begin position="85"/>
        <end position="107"/>
    </location>
</feature>
<evidence type="ECO:0000313" key="3">
    <source>
        <dbReference type="EMBL" id="KAB1438414.1"/>
    </source>
</evidence>
<keyword evidence="2" id="KW-1133">Transmembrane helix</keyword>
<dbReference type="Proteomes" id="UP000461768">
    <property type="component" value="Unassembled WGS sequence"/>
</dbReference>
<feature type="transmembrane region" description="Helical" evidence="2">
    <location>
        <begin position="113"/>
        <end position="135"/>
    </location>
</feature>
<reference evidence="3 4" key="2">
    <citation type="submission" date="2020-02" db="EMBL/GenBank/DDBJ databases">
        <title>Candidatus Galacturonibacter soehngenii shows hetero-acetogenic catabolism of galacturonic acid but lacks a canonical carbon monoxide dehydrogenase/acetyl-CoA synthase complex.</title>
        <authorList>
            <person name="Diender M."/>
            <person name="Stouten G.R."/>
            <person name="Petersen J.F."/>
            <person name="Nielsen P.H."/>
            <person name="Dueholm M.S."/>
            <person name="Pronk J.T."/>
            <person name="Van Loosdrecht M.C.M."/>
        </authorList>
    </citation>
    <scope>NUCLEOTIDE SEQUENCE [LARGE SCALE GENOMIC DNA]</scope>
    <source>
        <strain evidence="3">GalUA</strain>
    </source>
</reference>
<protein>
    <recommendedName>
        <fullName evidence="5">DUF3021 domain-containing protein</fullName>
    </recommendedName>
</protein>
<feature type="transmembrane region" description="Helical" evidence="2">
    <location>
        <begin position="12"/>
        <end position="34"/>
    </location>
</feature>
<evidence type="ECO:0008006" key="5">
    <source>
        <dbReference type="Google" id="ProtNLM"/>
    </source>
</evidence>
<comment type="caution">
    <text evidence="3">The sequence shown here is derived from an EMBL/GenBank/DDBJ whole genome shotgun (WGS) entry which is preliminary data.</text>
</comment>
<feature type="transmembrane region" description="Helical" evidence="2">
    <location>
        <begin position="54"/>
        <end position="73"/>
    </location>
</feature>
<evidence type="ECO:0000313" key="4">
    <source>
        <dbReference type="Proteomes" id="UP000461768"/>
    </source>
</evidence>
<sequence>MERRKTLLDFMGHVLIIYGFTMVCMLCFAILFGESAKEYSSFLALGSKGVTSEVMAQLLFLVVIIEVLQATIGNENIIKFIPVKLKSICMVLFVFITVILFIIKFQWFPIGMWQPWAMFILCFLICFGMSTYLSIIKTKMENQKLSEGLERLKRQWKEEEQNES</sequence>
<keyword evidence="2" id="KW-0812">Transmembrane</keyword>
<dbReference type="RefSeq" id="WP_151145810.1">
    <property type="nucleotide sequence ID" value="NZ_WAGX01000005.1"/>
</dbReference>
<name>A0A7V7QKQ1_9FIRM</name>
<organism evidence="3 4">
    <name type="scientific">Candidatus Galacturonatibacter soehngenii</name>
    <dbReference type="NCBI Taxonomy" id="2307010"/>
    <lineage>
        <taxon>Bacteria</taxon>
        <taxon>Bacillati</taxon>
        <taxon>Bacillota</taxon>
        <taxon>Clostridia</taxon>
        <taxon>Lachnospirales</taxon>
        <taxon>Lachnospiraceae</taxon>
        <taxon>Candidatus Galacturonatibacter</taxon>
    </lineage>
</organism>
<keyword evidence="1" id="KW-0175">Coiled coil</keyword>
<keyword evidence="4" id="KW-1185">Reference proteome</keyword>
<proteinExistence type="predicted"/>
<gene>
    <name evidence="3" type="ORF">F7O84_12795</name>
</gene>